<evidence type="ECO:0000313" key="2">
    <source>
        <dbReference type="EMBL" id="MFD2412304.1"/>
    </source>
</evidence>
<dbReference type="Pfam" id="PF13443">
    <property type="entry name" value="HTH_26"/>
    <property type="match status" value="1"/>
</dbReference>
<keyword evidence="3" id="KW-1185">Reference proteome</keyword>
<protein>
    <submittedName>
        <fullName evidence="2">Helix-turn-helix domain-containing protein</fullName>
    </submittedName>
</protein>
<comment type="caution">
    <text evidence="2">The sequence shown here is derived from an EMBL/GenBank/DDBJ whole genome shotgun (WGS) entry which is preliminary data.</text>
</comment>
<organism evidence="2 3">
    <name type="scientific">Paenibacillus rhizoplanae</name>
    <dbReference type="NCBI Taxonomy" id="1917181"/>
    <lineage>
        <taxon>Bacteria</taxon>
        <taxon>Bacillati</taxon>
        <taxon>Bacillota</taxon>
        <taxon>Bacilli</taxon>
        <taxon>Bacillales</taxon>
        <taxon>Paenibacillaceae</taxon>
        <taxon>Paenibacillus</taxon>
    </lineage>
</organism>
<reference evidence="3" key="1">
    <citation type="journal article" date="2019" name="Int. J. Syst. Evol. Microbiol.">
        <title>The Global Catalogue of Microorganisms (GCM) 10K type strain sequencing project: providing services to taxonomists for standard genome sequencing and annotation.</title>
        <authorList>
            <consortium name="The Broad Institute Genomics Platform"/>
            <consortium name="The Broad Institute Genome Sequencing Center for Infectious Disease"/>
            <person name="Wu L."/>
            <person name="Ma J."/>
        </authorList>
    </citation>
    <scope>NUCLEOTIDE SEQUENCE [LARGE SCALE GENOMIC DNA]</scope>
    <source>
        <strain evidence="3">CCM 8725</strain>
    </source>
</reference>
<dbReference type="RefSeq" id="WP_209988467.1">
    <property type="nucleotide sequence ID" value="NZ_JBHSVQ010000001.1"/>
</dbReference>
<name>A0ABW5FCD1_9BACL</name>
<evidence type="ECO:0000313" key="3">
    <source>
        <dbReference type="Proteomes" id="UP001597448"/>
    </source>
</evidence>
<dbReference type="EMBL" id="JBHUKY010000033">
    <property type="protein sequence ID" value="MFD2412304.1"/>
    <property type="molecule type" value="Genomic_DNA"/>
</dbReference>
<dbReference type="Proteomes" id="UP001597448">
    <property type="component" value="Unassembled WGS sequence"/>
</dbReference>
<dbReference type="InterPro" id="IPR001387">
    <property type="entry name" value="Cro/C1-type_HTH"/>
</dbReference>
<gene>
    <name evidence="2" type="ORF">ACFSX3_20625</name>
</gene>
<sequence length="38" mass="4536">MYNDELRHYPSDLLAKLCDYFECGIEGILIYEKEPPQE</sequence>
<evidence type="ECO:0000259" key="1">
    <source>
        <dbReference type="Pfam" id="PF13443"/>
    </source>
</evidence>
<accession>A0ABW5FCD1</accession>
<proteinExistence type="predicted"/>
<feature type="domain" description="HTH cro/C1-type" evidence="1">
    <location>
        <begin position="1"/>
        <end position="34"/>
    </location>
</feature>